<dbReference type="PANTHER" id="PTHR40446">
    <property type="entry name" value="N-ACETYLGLUCOSAMINE-1-PHOSPHODIESTER ALPHA-N-ACETYLGLUCOSAMINIDASE"/>
    <property type="match status" value="1"/>
</dbReference>
<accession>A0A644ZCZ2</accession>
<feature type="transmembrane region" description="Helical" evidence="2">
    <location>
        <begin position="198"/>
        <end position="216"/>
    </location>
</feature>
<dbReference type="AlphaFoldDB" id="A0A644ZCZ2"/>
<feature type="domain" description="Phosphodiester glycosidase" evidence="3">
    <location>
        <begin position="337"/>
        <end position="507"/>
    </location>
</feature>
<feature type="compositionally biased region" description="Polar residues" evidence="1">
    <location>
        <begin position="147"/>
        <end position="156"/>
    </location>
</feature>
<name>A0A644ZCZ2_9ZZZZ</name>
<evidence type="ECO:0000313" key="4">
    <source>
        <dbReference type="EMBL" id="MPM36583.1"/>
    </source>
</evidence>
<feature type="region of interest" description="Disordered" evidence="1">
    <location>
        <begin position="223"/>
        <end position="257"/>
    </location>
</feature>
<feature type="transmembrane region" description="Helical" evidence="2">
    <location>
        <begin position="164"/>
        <end position="186"/>
    </location>
</feature>
<dbReference type="EMBL" id="VSSQ01007655">
    <property type="protein sequence ID" value="MPM36583.1"/>
    <property type="molecule type" value="Genomic_DNA"/>
</dbReference>
<feature type="compositionally biased region" description="Low complexity" evidence="1">
    <location>
        <begin position="235"/>
        <end position="248"/>
    </location>
</feature>
<feature type="region of interest" description="Disordered" evidence="1">
    <location>
        <begin position="122"/>
        <end position="156"/>
    </location>
</feature>
<sequence length="535" mass="57428">MHRLTAAHTLLAVSQAADATKEYVSEREYGVWQVQAVFQHLEAGNAALYDTGAPISAFGGASAKTLAQAVFDRYPSFALYHATVSDTPYFMQTYPDGAATRQESASRLYSILASLSGPSALPDAAATPKPTAEPGPEATAQPAQEKAPSTPSANAQSLTDGGKALFFVGVGLSALGAGVAAVSLLSRKKEGKAKALRFIIAGVGCLLVAGGLILALRVHPSAATPAATPVPTPEPAATAPAETSAPVPTEDPMASHFRQEGDPEEVVVFDYENGNFAYRTDTLGIEIKRVTRVNPPVVYYVVHIYEREEDSYRSGFGSARQNGRDPIDACTMARRYRAVLGITGDNLLHSDYNRGMMIRDGRIFRAMTKQSAMALTDDLSMRIYDAGDLSMLNEIEDGTRATFAFGPPLVRGGVACENVDQDRVGRVNPRVGLGLVEPGHYVAIVVDGRLPRYSHGVLLSDFAKMFLDEGCIMAYNLDGGASASLVFMGEYLNHRADNHYRSVPDQLLWGYSQQVPDEDAPRVYESLVPQDWAGN</sequence>
<dbReference type="Pfam" id="PF09992">
    <property type="entry name" value="NAGPA"/>
    <property type="match status" value="1"/>
</dbReference>
<reference evidence="4" key="1">
    <citation type="submission" date="2019-08" db="EMBL/GenBank/DDBJ databases">
        <authorList>
            <person name="Kucharzyk K."/>
            <person name="Murdoch R.W."/>
            <person name="Higgins S."/>
            <person name="Loffler F."/>
        </authorList>
    </citation>
    <scope>NUCLEOTIDE SEQUENCE</scope>
</reference>
<organism evidence="4">
    <name type="scientific">bioreactor metagenome</name>
    <dbReference type="NCBI Taxonomy" id="1076179"/>
    <lineage>
        <taxon>unclassified sequences</taxon>
        <taxon>metagenomes</taxon>
        <taxon>ecological metagenomes</taxon>
    </lineage>
</organism>
<keyword evidence="2" id="KW-0472">Membrane</keyword>
<dbReference type="PANTHER" id="PTHR40446:SF2">
    <property type="entry name" value="N-ACETYLGLUCOSAMINE-1-PHOSPHODIESTER ALPHA-N-ACETYLGLUCOSAMINIDASE"/>
    <property type="match status" value="1"/>
</dbReference>
<comment type="caution">
    <text evidence="4">The sequence shown here is derived from an EMBL/GenBank/DDBJ whole genome shotgun (WGS) entry which is preliminary data.</text>
</comment>
<evidence type="ECO:0000259" key="3">
    <source>
        <dbReference type="Pfam" id="PF09992"/>
    </source>
</evidence>
<keyword evidence="2" id="KW-1133">Transmembrane helix</keyword>
<proteinExistence type="predicted"/>
<gene>
    <name evidence="4" type="ORF">SDC9_83182</name>
</gene>
<dbReference type="InterPro" id="IPR018711">
    <property type="entry name" value="NAGPA"/>
</dbReference>
<evidence type="ECO:0000256" key="1">
    <source>
        <dbReference type="SAM" id="MobiDB-lite"/>
    </source>
</evidence>
<evidence type="ECO:0000256" key="2">
    <source>
        <dbReference type="SAM" id="Phobius"/>
    </source>
</evidence>
<protein>
    <recommendedName>
        <fullName evidence="3">Phosphodiester glycosidase domain-containing protein</fullName>
    </recommendedName>
</protein>
<keyword evidence="2" id="KW-0812">Transmembrane</keyword>